<sequence length="109" mass="11369">MSRFKYLTQIFTVHPAKHPTGEVVKYLFKKLNFTGSSVAPAPTNTNITPVVSASAPTNANTTAVSAAVSPAVPADASADAPAAAPADAVEYIHYDLNSVHSSSSYHILI</sequence>
<proteinExistence type="predicted"/>
<evidence type="ECO:0000313" key="2">
    <source>
        <dbReference type="Proteomes" id="UP000014254"/>
    </source>
</evidence>
<reference evidence="2" key="1">
    <citation type="submission" date="2013-05" db="EMBL/GenBank/DDBJ databases">
        <title>The Genome sequence of Mucor circinelloides f. circinelloides 1006PhL.</title>
        <authorList>
            <consortium name="The Broad Institute Genomics Platform"/>
            <person name="Cuomo C."/>
            <person name="Earl A."/>
            <person name="Findley K."/>
            <person name="Lee S.C."/>
            <person name="Walker B."/>
            <person name="Young S."/>
            <person name="Zeng Q."/>
            <person name="Gargeya S."/>
            <person name="Fitzgerald M."/>
            <person name="Haas B."/>
            <person name="Abouelleil A."/>
            <person name="Allen A.W."/>
            <person name="Alvarado L."/>
            <person name="Arachchi H.M."/>
            <person name="Berlin A.M."/>
            <person name="Chapman S.B."/>
            <person name="Gainer-Dewar J."/>
            <person name="Goldberg J."/>
            <person name="Griggs A."/>
            <person name="Gujja S."/>
            <person name="Hansen M."/>
            <person name="Howarth C."/>
            <person name="Imamovic A."/>
            <person name="Ireland A."/>
            <person name="Larimer J."/>
            <person name="McCowan C."/>
            <person name="Murphy C."/>
            <person name="Pearson M."/>
            <person name="Poon T.W."/>
            <person name="Priest M."/>
            <person name="Roberts A."/>
            <person name="Saif S."/>
            <person name="Shea T."/>
            <person name="Sisk P."/>
            <person name="Sykes S."/>
            <person name="Wortman J."/>
            <person name="Nusbaum C."/>
            <person name="Birren B."/>
        </authorList>
    </citation>
    <scope>NUCLEOTIDE SEQUENCE [LARGE SCALE GENOMIC DNA]</scope>
    <source>
        <strain evidence="2">1006PhL</strain>
    </source>
</reference>
<accession>S2J4Y1</accession>
<dbReference type="InParanoid" id="S2J4Y1"/>
<name>S2J4Y1_MUCC1</name>
<organism evidence="1 2">
    <name type="scientific">Mucor circinelloides f. circinelloides (strain 1006PhL)</name>
    <name type="common">Mucormycosis agent</name>
    <name type="synonym">Calyptromyces circinelloides</name>
    <dbReference type="NCBI Taxonomy" id="1220926"/>
    <lineage>
        <taxon>Eukaryota</taxon>
        <taxon>Fungi</taxon>
        <taxon>Fungi incertae sedis</taxon>
        <taxon>Mucoromycota</taxon>
        <taxon>Mucoromycotina</taxon>
        <taxon>Mucoromycetes</taxon>
        <taxon>Mucorales</taxon>
        <taxon>Mucorineae</taxon>
        <taxon>Mucoraceae</taxon>
        <taxon>Mucor</taxon>
    </lineage>
</organism>
<keyword evidence="2" id="KW-1185">Reference proteome</keyword>
<evidence type="ECO:0000313" key="1">
    <source>
        <dbReference type="EMBL" id="EPB83197.1"/>
    </source>
</evidence>
<dbReference type="EMBL" id="KE124080">
    <property type="protein sequence ID" value="EPB83197.1"/>
    <property type="molecule type" value="Genomic_DNA"/>
</dbReference>
<dbReference type="AlphaFoldDB" id="S2J4Y1"/>
<dbReference type="Proteomes" id="UP000014254">
    <property type="component" value="Unassembled WGS sequence"/>
</dbReference>
<protein>
    <submittedName>
        <fullName evidence="1">Uncharacterized protein</fullName>
    </submittedName>
</protein>
<dbReference type="OrthoDB" id="10369485at2759"/>
<gene>
    <name evidence="1" type="ORF">HMPREF1544_10045</name>
</gene>
<dbReference type="VEuPathDB" id="FungiDB:HMPREF1544_10045"/>